<sequence length="122" mass="13797">MSFFDKLKSGVSEAGNKAKVAVEINRLKMQNSSKQREILDHYQEIGRSVFMSLTTENEVLNNEHLEPLIQQILTLKDEIQRNQDQMGHVGDEKDCICGQKVAMNARYCPACGHAFEVIDIGE</sequence>
<comment type="caution">
    <text evidence="1">The sequence shown here is derived from an EMBL/GenBank/DDBJ whole genome shotgun (WGS) entry which is preliminary data.</text>
</comment>
<reference evidence="1 2" key="1">
    <citation type="submission" date="2016-03" db="EMBL/GenBank/DDBJ databases">
        <title>Draft genome sequence of Paenibacillus glacialis DSM 22343.</title>
        <authorList>
            <person name="Shin S.-K."/>
            <person name="Yi H."/>
        </authorList>
    </citation>
    <scope>NUCLEOTIDE SEQUENCE [LARGE SCALE GENOMIC DNA]</scope>
    <source>
        <strain evidence="1 2">DSM 22343</strain>
    </source>
</reference>
<evidence type="ECO:0000313" key="1">
    <source>
        <dbReference type="EMBL" id="OAB37764.1"/>
    </source>
</evidence>
<keyword evidence="2" id="KW-1185">Reference proteome</keyword>
<dbReference type="STRING" id="494026.PGLA_20530"/>
<dbReference type="AlphaFoldDB" id="A0A168H2X2"/>
<gene>
    <name evidence="1" type="ORF">PGLA_20530</name>
</gene>
<name>A0A168H2X2_9BACL</name>
<dbReference type="Proteomes" id="UP000076967">
    <property type="component" value="Unassembled WGS sequence"/>
</dbReference>
<accession>A0A168H2X2</accession>
<organism evidence="1 2">
    <name type="scientific">Paenibacillus glacialis</name>
    <dbReference type="NCBI Taxonomy" id="494026"/>
    <lineage>
        <taxon>Bacteria</taxon>
        <taxon>Bacillati</taxon>
        <taxon>Bacillota</taxon>
        <taxon>Bacilli</taxon>
        <taxon>Bacillales</taxon>
        <taxon>Paenibacillaceae</taxon>
        <taxon>Paenibacillus</taxon>
    </lineage>
</organism>
<dbReference type="OrthoDB" id="2066200at2"/>
<proteinExistence type="predicted"/>
<protein>
    <recommendedName>
        <fullName evidence="3">Zinc ribbon domain-containing protein</fullName>
    </recommendedName>
</protein>
<evidence type="ECO:0008006" key="3">
    <source>
        <dbReference type="Google" id="ProtNLM"/>
    </source>
</evidence>
<evidence type="ECO:0000313" key="2">
    <source>
        <dbReference type="Proteomes" id="UP000076967"/>
    </source>
</evidence>
<dbReference type="EMBL" id="LVJH01000050">
    <property type="protein sequence ID" value="OAB37764.1"/>
    <property type="molecule type" value="Genomic_DNA"/>
</dbReference>
<dbReference type="RefSeq" id="WP_068536453.1">
    <property type="nucleotide sequence ID" value="NZ_LVJH01000050.1"/>
</dbReference>